<dbReference type="PANTHER" id="PTHR21357:SF4">
    <property type="entry name" value="FAM172 FAMILY PROTEIN HOMOLOG CG10038"/>
    <property type="match status" value="1"/>
</dbReference>
<dbReference type="PANTHER" id="PTHR21357">
    <property type="entry name" value="FAM172 FAMILY PROTEIN HOMOLOG CG10038"/>
    <property type="match status" value="1"/>
</dbReference>
<dbReference type="STRING" id="45235.A0A2K3Q5L9"/>
<protein>
    <submittedName>
        <fullName evidence="3">Arb2 domain-containing protein</fullName>
    </submittedName>
</protein>
<comment type="caution">
    <text evidence="3">The sequence shown here is derived from an EMBL/GenBank/DDBJ whole genome shotgun (WGS) entry which is preliminary data.</text>
</comment>
<sequence length="394" mass="43572">MFRRHWSGLPKDPSFPADLKGLGYFINDEDEIRSTEDPDCYFKFFLNRNPRINERQRFAFNQALEMVIHERLENEGLQKVTLPLGSTAEDRHVPIFVSPCLMFKSRVVVIFGEPTQDLGLLAGRVASGPGGIDKGSMVSVVRVLQTQASSDVDPSPPGIVLANTGQLYWWPEGKRGVTVSASTAIPLPSIVHHGRRHVPALNNVPGSEDPTAHVRHVFDEVLRKITQEAAKVSVVAIGESCEIVTKYLDDEKNWLVWQDRLSSLLLLGSVYPDDELTNESFKHFLAKASRTRAYATSAEPLDAPLAPPTGNPDEGVPNLGCPCYSSAEPHHAEVILISALGPALGYLETVAMTPDFENPPIAVPERPEPEFTEQDWGQVPEEEKPLVTRWTGEK</sequence>
<gene>
    <name evidence="3" type="ORF">TCAP_07038</name>
</gene>
<evidence type="ECO:0000256" key="1">
    <source>
        <dbReference type="SAM" id="MobiDB-lite"/>
    </source>
</evidence>
<proteinExistence type="predicted"/>
<name>A0A2K3Q5L9_9HYPO</name>
<dbReference type="GO" id="GO:0035197">
    <property type="term" value="F:siRNA binding"/>
    <property type="evidence" value="ECO:0007669"/>
    <property type="project" value="TreeGrafter"/>
</dbReference>
<organism evidence="3 4">
    <name type="scientific">Tolypocladium capitatum</name>
    <dbReference type="NCBI Taxonomy" id="45235"/>
    <lineage>
        <taxon>Eukaryota</taxon>
        <taxon>Fungi</taxon>
        <taxon>Dikarya</taxon>
        <taxon>Ascomycota</taxon>
        <taxon>Pezizomycotina</taxon>
        <taxon>Sordariomycetes</taxon>
        <taxon>Hypocreomycetidae</taxon>
        <taxon>Hypocreales</taxon>
        <taxon>Ophiocordycipitaceae</taxon>
        <taxon>Tolypocladium</taxon>
    </lineage>
</organism>
<dbReference type="InterPro" id="IPR048263">
    <property type="entry name" value="Arb2"/>
</dbReference>
<dbReference type="OrthoDB" id="421951at2759"/>
<dbReference type="Proteomes" id="UP000236621">
    <property type="component" value="Unassembled WGS sequence"/>
</dbReference>
<feature type="region of interest" description="Disordered" evidence="1">
    <location>
        <begin position="358"/>
        <end position="394"/>
    </location>
</feature>
<keyword evidence="4" id="KW-1185">Reference proteome</keyword>
<evidence type="ECO:0000313" key="4">
    <source>
        <dbReference type="Proteomes" id="UP000236621"/>
    </source>
</evidence>
<feature type="domain" description="Arb2" evidence="2">
    <location>
        <begin position="15"/>
        <end position="301"/>
    </location>
</feature>
<dbReference type="AlphaFoldDB" id="A0A2K3Q5L9"/>
<feature type="compositionally biased region" description="Basic and acidic residues" evidence="1">
    <location>
        <begin position="381"/>
        <end position="394"/>
    </location>
</feature>
<evidence type="ECO:0000259" key="2">
    <source>
        <dbReference type="Pfam" id="PF22749"/>
    </source>
</evidence>
<evidence type="ECO:0000313" key="3">
    <source>
        <dbReference type="EMBL" id="PNY22895.1"/>
    </source>
</evidence>
<accession>A0A2K3Q5L9</accession>
<dbReference type="InterPro" id="IPR053858">
    <property type="entry name" value="Arb2_dom"/>
</dbReference>
<dbReference type="Pfam" id="PF22749">
    <property type="entry name" value="Arb2"/>
    <property type="match status" value="1"/>
</dbReference>
<dbReference type="GO" id="GO:0031048">
    <property type="term" value="P:regulatory ncRNA-mediated heterochromatin formation"/>
    <property type="evidence" value="ECO:0007669"/>
    <property type="project" value="TreeGrafter"/>
</dbReference>
<dbReference type="GO" id="GO:0005634">
    <property type="term" value="C:nucleus"/>
    <property type="evidence" value="ECO:0007669"/>
    <property type="project" value="TreeGrafter"/>
</dbReference>
<reference evidence="3 4" key="1">
    <citation type="submission" date="2017-08" db="EMBL/GenBank/DDBJ databases">
        <title>Harnessing the power of phylogenomics to disentangle the directionality and signatures of interkingdom host jumping in the parasitic fungal genus Tolypocladium.</title>
        <authorList>
            <person name="Quandt C.A."/>
            <person name="Patterson W."/>
            <person name="Spatafora J.W."/>
        </authorList>
    </citation>
    <scope>NUCLEOTIDE SEQUENCE [LARGE SCALE GENOMIC DNA]</scope>
    <source>
        <strain evidence="3 4">CBS 113982</strain>
    </source>
</reference>
<dbReference type="EMBL" id="NRSZ01001168">
    <property type="protein sequence ID" value="PNY22895.1"/>
    <property type="molecule type" value="Genomic_DNA"/>
</dbReference>